<dbReference type="Proteomes" id="UP000198885">
    <property type="component" value="Unassembled WGS sequence"/>
</dbReference>
<feature type="domain" description="Integrase catalytic" evidence="2">
    <location>
        <begin position="39"/>
        <end position="105"/>
    </location>
</feature>
<evidence type="ECO:0000259" key="2">
    <source>
        <dbReference type="PROSITE" id="PS50994"/>
    </source>
</evidence>
<dbReference type="InterPro" id="IPR036397">
    <property type="entry name" value="RNaseH_sf"/>
</dbReference>
<dbReference type="GO" id="GO:0003676">
    <property type="term" value="F:nucleic acid binding"/>
    <property type="evidence" value="ECO:0007669"/>
    <property type="project" value="InterPro"/>
</dbReference>
<dbReference type="PROSITE" id="PS50994">
    <property type="entry name" value="INTEGRASE"/>
    <property type="match status" value="1"/>
</dbReference>
<name>A0A1H9WPY9_9RHOB</name>
<accession>A0A1H9WPY9</accession>
<dbReference type="PANTHER" id="PTHR47515:SF1">
    <property type="entry name" value="BLR2054 PROTEIN"/>
    <property type="match status" value="1"/>
</dbReference>
<dbReference type="InterPro" id="IPR012337">
    <property type="entry name" value="RNaseH-like_sf"/>
</dbReference>
<evidence type="ECO:0000313" key="4">
    <source>
        <dbReference type="Proteomes" id="UP000198885"/>
    </source>
</evidence>
<protein>
    <submittedName>
        <fullName evidence="3">Integrase core domain-containing protein</fullName>
    </submittedName>
</protein>
<reference evidence="3 4" key="1">
    <citation type="submission" date="2016-10" db="EMBL/GenBank/DDBJ databases">
        <authorList>
            <person name="de Groot N.N."/>
        </authorList>
    </citation>
    <scope>NUCLEOTIDE SEQUENCE [LARGE SCALE GENOMIC DNA]</scope>
    <source>
        <strain evidence="3 4">DSM 23042</strain>
    </source>
</reference>
<evidence type="ECO:0000313" key="3">
    <source>
        <dbReference type="EMBL" id="SES35483.1"/>
    </source>
</evidence>
<dbReference type="Gene3D" id="3.30.420.10">
    <property type="entry name" value="Ribonuclease H-like superfamily/Ribonuclease H"/>
    <property type="match status" value="1"/>
</dbReference>
<feature type="compositionally biased region" description="Polar residues" evidence="1">
    <location>
        <begin position="155"/>
        <end position="171"/>
    </location>
</feature>
<gene>
    <name evidence="3" type="ORF">SAMN04490244_1126</name>
</gene>
<dbReference type="Pfam" id="PF13683">
    <property type="entry name" value="rve_3"/>
    <property type="match status" value="1"/>
</dbReference>
<keyword evidence="4" id="KW-1185">Reference proteome</keyword>
<feature type="region of interest" description="Disordered" evidence="1">
    <location>
        <begin position="189"/>
        <end position="241"/>
    </location>
</feature>
<dbReference type="SUPFAM" id="SSF53098">
    <property type="entry name" value="Ribonuclease H-like"/>
    <property type="match status" value="1"/>
</dbReference>
<organism evidence="3 4">
    <name type="scientific">Tranquillimonas rosea</name>
    <dbReference type="NCBI Taxonomy" id="641238"/>
    <lineage>
        <taxon>Bacteria</taxon>
        <taxon>Pseudomonadati</taxon>
        <taxon>Pseudomonadota</taxon>
        <taxon>Alphaproteobacteria</taxon>
        <taxon>Rhodobacterales</taxon>
        <taxon>Roseobacteraceae</taxon>
        <taxon>Tranquillimonas</taxon>
    </lineage>
</organism>
<dbReference type="InterPro" id="IPR001584">
    <property type="entry name" value="Integrase_cat-core"/>
</dbReference>
<dbReference type="STRING" id="641238.SAMN04490244_1126"/>
<sequence>MRLSPSLIFARSPCVEVVTWRTPTREHHGKNRVLWHYIAPGKPQQNAFIESFNGSLRDELLNEESFDTQDDARRKLALWRYDYNAVRPHSSLGNQTPLAASRTLEQLEGSPSILRTTQVGMIADRAAAMRAIEVCLRTFSSRFHSASAIKVGSPITGTGVSRPPASTGQPSDTRRGRLQYLRKCLRRVSLGPTRRRRRGRRSPEVAQAGAPSHQRRARARSDACRKTTPPAASEEPARSVRNSLAARLEKSCWAMAPASIRSRALWSAAMAG</sequence>
<feature type="region of interest" description="Disordered" evidence="1">
    <location>
        <begin position="152"/>
        <end position="176"/>
    </location>
</feature>
<dbReference type="EMBL" id="FOGU01000012">
    <property type="protein sequence ID" value="SES35483.1"/>
    <property type="molecule type" value="Genomic_DNA"/>
</dbReference>
<dbReference type="AlphaFoldDB" id="A0A1H9WPY9"/>
<evidence type="ECO:0000256" key="1">
    <source>
        <dbReference type="SAM" id="MobiDB-lite"/>
    </source>
</evidence>
<dbReference type="GO" id="GO:0015074">
    <property type="term" value="P:DNA integration"/>
    <property type="evidence" value="ECO:0007669"/>
    <property type="project" value="InterPro"/>
</dbReference>
<dbReference type="PANTHER" id="PTHR47515">
    <property type="entry name" value="LOW CALCIUM RESPONSE LOCUS PROTEIN T"/>
    <property type="match status" value="1"/>
</dbReference>
<proteinExistence type="predicted"/>